<keyword evidence="4" id="KW-0804">Transcription</keyword>
<dbReference type="EMBL" id="AZGY01000006">
    <property type="protein sequence ID" value="KZZ97716.1"/>
    <property type="molecule type" value="Genomic_DNA"/>
</dbReference>
<comment type="caution">
    <text evidence="8">The sequence shown here is derived from an EMBL/GenBank/DDBJ whole genome shotgun (WGS) entry which is preliminary data.</text>
</comment>
<feature type="coiled-coil region" evidence="6">
    <location>
        <begin position="49"/>
        <end position="76"/>
    </location>
</feature>
<evidence type="ECO:0000256" key="4">
    <source>
        <dbReference type="ARBA" id="ARBA00023163"/>
    </source>
</evidence>
<dbReference type="PROSITE" id="PS00463">
    <property type="entry name" value="ZN2_CY6_FUNGAL_1"/>
    <property type="match status" value="1"/>
</dbReference>
<keyword evidence="9" id="KW-1185">Reference proteome</keyword>
<evidence type="ECO:0000256" key="6">
    <source>
        <dbReference type="SAM" id="Coils"/>
    </source>
</evidence>
<evidence type="ECO:0000313" key="8">
    <source>
        <dbReference type="EMBL" id="KZZ97716.1"/>
    </source>
</evidence>
<dbReference type="OrthoDB" id="4356994at2759"/>
<dbReference type="PANTHER" id="PTHR47338:SF5">
    <property type="entry name" value="ZN(II)2CYS6 TRANSCRIPTION FACTOR (EUROFUNG)"/>
    <property type="match status" value="1"/>
</dbReference>
<keyword evidence="6" id="KW-0175">Coiled coil</keyword>
<dbReference type="GO" id="GO:0000981">
    <property type="term" value="F:DNA-binding transcription factor activity, RNA polymerase II-specific"/>
    <property type="evidence" value="ECO:0007669"/>
    <property type="project" value="InterPro"/>
</dbReference>
<dbReference type="GO" id="GO:0005634">
    <property type="term" value="C:nucleus"/>
    <property type="evidence" value="ECO:0007669"/>
    <property type="project" value="UniProtKB-SubCell"/>
</dbReference>
<name>A0A168DGB5_9HYPO</name>
<dbReference type="SMART" id="SM00066">
    <property type="entry name" value="GAL4"/>
    <property type="match status" value="1"/>
</dbReference>
<evidence type="ECO:0000256" key="1">
    <source>
        <dbReference type="ARBA" id="ARBA00004123"/>
    </source>
</evidence>
<evidence type="ECO:0000313" key="9">
    <source>
        <dbReference type="Proteomes" id="UP000078544"/>
    </source>
</evidence>
<keyword evidence="2" id="KW-0479">Metal-binding</keyword>
<dbReference type="InterPro" id="IPR050815">
    <property type="entry name" value="TF_fung"/>
</dbReference>
<dbReference type="PANTHER" id="PTHR47338">
    <property type="entry name" value="ZN(II)2CYS6 TRANSCRIPTION FACTOR (EUROFUNG)-RELATED"/>
    <property type="match status" value="1"/>
</dbReference>
<proteinExistence type="predicted"/>
<reference evidence="8 9" key="1">
    <citation type="journal article" date="2016" name="Genome Biol. Evol.">
        <title>Divergent and convergent evolution of fungal pathogenicity.</title>
        <authorList>
            <person name="Shang Y."/>
            <person name="Xiao G."/>
            <person name="Zheng P."/>
            <person name="Cen K."/>
            <person name="Zhan S."/>
            <person name="Wang C."/>
        </authorList>
    </citation>
    <scope>NUCLEOTIDE SEQUENCE [LARGE SCALE GENOMIC DNA]</scope>
    <source>
        <strain evidence="8 9">RCEF 2490</strain>
    </source>
</reference>
<evidence type="ECO:0000256" key="3">
    <source>
        <dbReference type="ARBA" id="ARBA00023015"/>
    </source>
</evidence>
<dbReference type="GO" id="GO:0003677">
    <property type="term" value="F:DNA binding"/>
    <property type="evidence" value="ECO:0007669"/>
    <property type="project" value="UniProtKB-KW"/>
</dbReference>
<dbReference type="PROSITE" id="PS50048">
    <property type="entry name" value="ZN2_CY6_FUNGAL_2"/>
    <property type="match status" value="1"/>
</dbReference>
<comment type="subcellular location">
    <subcellularLocation>
        <location evidence="1">Nucleus</location>
    </subcellularLocation>
</comment>
<dbReference type="Gene3D" id="4.10.240.10">
    <property type="entry name" value="Zn(2)-C6 fungal-type DNA-binding domain"/>
    <property type="match status" value="1"/>
</dbReference>
<dbReference type="SUPFAM" id="SSF57701">
    <property type="entry name" value="Zn2/Cys6 DNA-binding domain"/>
    <property type="match status" value="1"/>
</dbReference>
<feature type="domain" description="Zn(2)-C6 fungal-type" evidence="7">
    <location>
        <begin position="11"/>
        <end position="41"/>
    </location>
</feature>
<accession>A0A168DGB5</accession>
<dbReference type="CDD" id="cd00067">
    <property type="entry name" value="GAL4"/>
    <property type="match status" value="1"/>
</dbReference>
<dbReference type="InterPro" id="IPR001138">
    <property type="entry name" value="Zn2Cys6_DnaBD"/>
</dbReference>
<protein>
    <submittedName>
        <fullName evidence="8">Zn(2)-C6 fungal-type DNA-binding domain protein</fullName>
    </submittedName>
</protein>
<keyword evidence="3" id="KW-0805">Transcription regulation</keyword>
<dbReference type="Pfam" id="PF00172">
    <property type="entry name" value="Zn_clus"/>
    <property type="match status" value="1"/>
</dbReference>
<gene>
    <name evidence="8" type="ORF">AAL_03680</name>
</gene>
<keyword evidence="5" id="KW-0539">Nucleus</keyword>
<sequence length="324" mass="35818">MSTGGSSRRAACKICRERKVRCDGNEPSCSRCQRSGDTCVYVPKSNPGRADLKRTIDSLQERLSRAETVIKQHHQESVWTAAASSSAALSPSTVLEDVAAMSSTFPAMYAMSGFAEETTAVSSQAVDVTTLFVDPSIEGSETVVSSVNLHLHKHDTLQTAELSPTSGRPNIPSLHDIRARNEQLPGSSVQGPHMDHLPSDEENLARAIFDNILLPIFITQADIAGMSLAVADYLSWIRRAPAQTTENYFAFLETLEVRMREVNQLASEKHWMQARQGVLAVGKVNVFNLFGSLEKEVVERTMETEEFFRDRYDILTPLRDQKSG</sequence>
<keyword evidence="8" id="KW-0238">DNA-binding</keyword>
<dbReference type="GO" id="GO:0008270">
    <property type="term" value="F:zinc ion binding"/>
    <property type="evidence" value="ECO:0007669"/>
    <property type="project" value="InterPro"/>
</dbReference>
<dbReference type="Proteomes" id="UP000078544">
    <property type="component" value="Unassembled WGS sequence"/>
</dbReference>
<evidence type="ECO:0000256" key="5">
    <source>
        <dbReference type="ARBA" id="ARBA00023242"/>
    </source>
</evidence>
<dbReference type="InterPro" id="IPR036864">
    <property type="entry name" value="Zn2-C6_fun-type_DNA-bd_sf"/>
</dbReference>
<dbReference type="AlphaFoldDB" id="A0A168DGB5"/>
<evidence type="ECO:0000259" key="7">
    <source>
        <dbReference type="PROSITE" id="PS50048"/>
    </source>
</evidence>
<evidence type="ECO:0000256" key="2">
    <source>
        <dbReference type="ARBA" id="ARBA00022723"/>
    </source>
</evidence>
<organism evidence="8 9">
    <name type="scientific">Moelleriella libera RCEF 2490</name>
    <dbReference type="NCBI Taxonomy" id="1081109"/>
    <lineage>
        <taxon>Eukaryota</taxon>
        <taxon>Fungi</taxon>
        <taxon>Dikarya</taxon>
        <taxon>Ascomycota</taxon>
        <taxon>Pezizomycotina</taxon>
        <taxon>Sordariomycetes</taxon>
        <taxon>Hypocreomycetidae</taxon>
        <taxon>Hypocreales</taxon>
        <taxon>Clavicipitaceae</taxon>
        <taxon>Moelleriella</taxon>
    </lineage>
</organism>